<evidence type="ECO:0000313" key="3">
    <source>
        <dbReference type="Proteomes" id="UP001409585"/>
    </source>
</evidence>
<feature type="transmembrane region" description="Helical" evidence="1">
    <location>
        <begin position="101"/>
        <end position="124"/>
    </location>
</feature>
<organism evidence="2 3">
    <name type="scientific">Halioxenophilus aromaticivorans</name>
    <dbReference type="NCBI Taxonomy" id="1306992"/>
    <lineage>
        <taxon>Bacteria</taxon>
        <taxon>Pseudomonadati</taxon>
        <taxon>Pseudomonadota</taxon>
        <taxon>Gammaproteobacteria</taxon>
        <taxon>Alteromonadales</taxon>
        <taxon>Alteromonadaceae</taxon>
        <taxon>Halioxenophilus</taxon>
    </lineage>
</organism>
<keyword evidence="1" id="KW-0472">Membrane</keyword>
<name>A0AAV3UA94_9ALTE</name>
<comment type="caution">
    <text evidence="2">The sequence shown here is derived from an EMBL/GenBank/DDBJ whole genome shotgun (WGS) entry which is preliminary data.</text>
</comment>
<keyword evidence="3" id="KW-1185">Reference proteome</keyword>
<dbReference type="Proteomes" id="UP001409585">
    <property type="component" value="Unassembled WGS sequence"/>
</dbReference>
<accession>A0AAV3UA94</accession>
<protein>
    <submittedName>
        <fullName evidence="2">Uncharacterized protein</fullName>
    </submittedName>
</protein>
<keyword evidence="1" id="KW-1133">Transmembrane helix</keyword>
<feature type="transmembrane region" description="Helical" evidence="1">
    <location>
        <begin position="73"/>
        <end position="95"/>
    </location>
</feature>
<gene>
    <name evidence="2" type="ORF">GCM10025791_47190</name>
</gene>
<keyword evidence="1" id="KW-0812">Transmembrane</keyword>
<reference evidence="3" key="1">
    <citation type="journal article" date="2019" name="Int. J. Syst. Evol. Microbiol.">
        <title>The Global Catalogue of Microorganisms (GCM) 10K type strain sequencing project: providing services to taxonomists for standard genome sequencing and annotation.</title>
        <authorList>
            <consortium name="The Broad Institute Genomics Platform"/>
            <consortium name="The Broad Institute Genome Sequencing Center for Infectious Disease"/>
            <person name="Wu L."/>
            <person name="Ma J."/>
        </authorList>
    </citation>
    <scope>NUCLEOTIDE SEQUENCE [LARGE SCALE GENOMIC DNA]</scope>
    <source>
        <strain evidence="3">JCM 19134</strain>
    </source>
</reference>
<dbReference type="RefSeq" id="WP_345427858.1">
    <property type="nucleotide sequence ID" value="NZ_AP031496.1"/>
</dbReference>
<dbReference type="AlphaFoldDB" id="A0AAV3UA94"/>
<dbReference type="EMBL" id="BAABLX010000079">
    <property type="protein sequence ID" value="GAA4960432.1"/>
    <property type="molecule type" value="Genomic_DNA"/>
</dbReference>
<evidence type="ECO:0000256" key="1">
    <source>
        <dbReference type="SAM" id="Phobius"/>
    </source>
</evidence>
<sequence length="174" mass="18935">MSRLIKEKSDNLVAATFEDEAHSKIAVDTLVKEGLISRDKVDLVTPNDNGTDRKLEPESRAIKKTLWFSHINMGAFGFVFGFIASLLLIMFGPTATQASPLFTVIAMTLVCTLASLMLAGALSLRPDHDPVAYNVKHAASAGRWSVVAHANNRQQAKEITQALKPTAKIVTSSW</sequence>
<evidence type="ECO:0000313" key="2">
    <source>
        <dbReference type="EMBL" id="GAA4960432.1"/>
    </source>
</evidence>
<proteinExistence type="predicted"/>